<dbReference type="EMBL" id="CR925678">
    <property type="protein sequence ID" value="CAI27033.1"/>
    <property type="molecule type" value="Genomic_DNA"/>
</dbReference>
<dbReference type="eggNOG" id="COG1520">
    <property type="taxonomic scope" value="Bacteria"/>
</dbReference>
<dbReference type="PANTHER" id="PTHR34512:SF30">
    <property type="entry name" value="OUTER MEMBRANE PROTEIN ASSEMBLY FACTOR BAMB"/>
    <property type="match status" value="1"/>
</dbReference>
<dbReference type="HOGENOM" id="CLU_785135_0_0_5"/>
<dbReference type="KEGG" id="eru:Erum5140"/>
<dbReference type="Proteomes" id="UP000001021">
    <property type="component" value="Chromosome"/>
</dbReference>
<organism evidence="3 4">
    <name type="scientific">Ehrlichia ruminantium (strain Welgevonden)</name>
    <dbReference type="NCBI Taxonomy" id="254945"/>
    <lineage>
        <taxon>Bacteria</taxon>
        <taxon>Pseudomonadati</taxon>
        <taxon>Pseudomonadota</taxon>
        <taxon>Alphaproteobacteria</taxon>
        <taxon>Rickettsiales</taxon>
        <taxon>Anaplasmataceae</taxon>
        <taxon>Ehrlichia</taxon>
    </lineage>
</organism>
<reference evidence="3 4" key="1">
    <citation type="journal article" date="2006" name="J. Bacteriol.">
        <title>Comparative genomic analysis of three strains of Ehrlichia ruminantium reveals an active process of genome size plasticity.</title>
        <authorList>
            <person name="Frutos R."/>
            <person name="Viari A."/>
            <person name="Ferraz C."/>
            <person name="Morgat A."/>
            <person name="Eychenie S."/>
            <person name="Kandassami Y."/>
            <person name="Chantal I."/>
            <person name="Bensaid A."/>
            <person name="Coissac E."/>
            <person name="Vachiery N."/>
            <person name="Demaille J."/>
            <person name="Martinez D."/>
        </authorList>
    </citation>
    <scope>NUCLEOTIDE SEQUENCE [LARGE SCALE GENOMIC DNA]</scope>
    <source>
        <strain evidence="3 4">Welgevonden</strain>
    </source>
</reference>
<dbReference type="InterPro" id="IPR015943">
    <property type="entry name" value="WD40/YVTN_repeat-like_dom_sf"/>
</dbReference>
<sequence length="389" mass="43432">MINPNIVCLLVFISCFSIAALADETLQKQGEVIQETNSNLNDGVNISSDFYIGKMHTISLKMQRGVIPVILGDRIIFLGKDYFLYSVSKQNLDKYYWKLDFSKYGKLYRASILYSQNMVIYAVDDNVYGIDADTGEIKWQKTLRSVIAGAPIVVHDSLIVVTIDNYLYSFNLSDGSLLWSGQESIPEVKSYYSFSRVSSGDIVVLSFSNGKIIAFNSTNGLKIWEISVSDSTNNNIAFVGGASLSASEQDVIVIDKFRNISSIDIQSGKKKWSKDLNIQGISGIKENYIVAIIDDKLISLDISTGEFLWQYDLLQYKKPKIQWNVPVIIDNNVLVMGSNGCVILVDSKSGALKSVNYILPSSYYVPIFLNSSVYIITSKDKVVIFDKKV</sequence>
<dbReference type="RefSeq" id="WP_011155194.1">
    <property type="nucleotide sequence ID" value="NC_005295.2"/>
</dbReference>
<feature type="chain" id="PRO_5002615312" description="Pyrrolo-quinoline quinone repeat domain-containing protein" evidence="1">
    <location>
        <begin position="23"/>
        <end position="389"/>
    </location>
</feature>
<dbReference type="SUPFAM" id="SSF50998">
    <property type="entry name" value="Quinoprotein alcohol dehydrogenase-like"/>
    <property type="match status" value="1"/>
</dbReference>
<dbReference type="InterPro" id="IPR002372">
    <property type="entry name" value="PQQ_rpt_dom"/>
</dbReference>
<name>A0A0H3M6A0_EHRRW</name>
<feature type="signal peptide" evidence="1">
    <location>
        <begin position="1"/>
        <end position="22"/>
    </location>
</feature>
<dbReference type="AlphaFoldDB" id="A0A0H3M6A0"/>
<dbReference type="InterPro" id="IPR018391">
    <property type="entry name" value="PQQ_b-propeller_rpt"/>
</dbReference>
<evidence type="ECO:0000313" key="4">
    <source>
        <dbReference type="Proteomes" id="UP000001021"/>
    </source>
</evidence>
<dbReference type="GeneID" id="33057603"/>
<dbReference type="SMART" id="SM00564">
    <property type="entry name" value="PQQ"/>
    <property type="match status" value="6"/>
</dbReference>
<dbReference type="Pfam" id="PF13360">
    <property type="entry name" value="PQQ_2"/>
    <property type="match status" value="1"/>
</dbReference>
<keyword evidence="4" id="KW-1185">Reference proteome</keyword>
<evidence type="ECO:0000259" key="2">
    <source>
        <dbReference type="Pfam" id="PF13360"/>
    </source>
</evidence>
<dbReference type="KEGG" id="erw:ERWE_CDS_05390"/>
<keyword evidence="1" id="KW-0732">Signal</keyword>
<dbReference type="InterPro" id="IPR011047">
    <property type="entry name" value="Quinoprotein_ADH-like_sf"/>
</dbReference>
<protein>
    <recommendedName>
        <fullName evidence="2">Pyrrolo-quinoline quinone repeat domain-containing protein</fullName>
    </recommendedName>
</protein>
<dbReference type="PANTHER" id="PTHR34512">
    <property type="entry name" value="CELL SURFACE PROTEIN"/>
    <property type="match status" value="1"/>
</dbReference>
<dbReference type="Gene3D" id="2.130.10.10">
    <property type="entry name" value="YVTN repeat-like/Quinoprotein amine dehydrogenase"/>
    <property type="match status" value="1"/>
</dbReference>
<evidence type="ECO:0000313" key="3">
    <source>
        <dbReference type="EMBL" id="CAI27033.1"/>
    </source>
</evidence>
<feature type="domain" description="Pyrrolo-quinoline quinone repeat" evidence="2">
    <location>
        <begin position="115"/>
        <end position="311"/>
    </location>
</feature>
<gene>
    <name evidence="3" type="ordered locus">ERWE_CDS_05390</name>
</gene>
<evidence type="ECO:0000256" key="1">
    <source>
        <dbReference type="SAM" id="SignalP"/>
    </source>
</evidence>
<proteinExistence type="predicted"/>
<accession>A0A0H3M6A0</accession>